<sequence length="141" mass="16539">MTFKTECHGDGKDSDALEMGDQQEWNRLELFGGEGELVVPQKEILSSPGSIDALRQEQQHMTNTLTKLTRHMNESPQDMLSFRRQPKMERKRRMDEVWYVMVWYRVVRRPMSIPGWHNNIGHYGRLSFLPLACVVYLSKAK</sequence>
<dbReference type="WBParaSite" id="nOo.2.0.1.t00056-RA">
    <property type="protein sequence ID" value="nOo.2.0.1.t00056-RA"/>
    <property type="gene ID" value="nOo.2.0.1.g00056"/>
</dbReference>
<evidence type="ECO:0000313" key="2">
    <source>
        <dbReference type="Proteomes" id="UP000271087"/>
    </source>
</evidence>
<organism evidence="3">
    <name type="scientific">Onchocerca ochengi</name>
    <name type="common">Filarial nematode worm</name>
    <dbReference type="NCBI Taxonomy" id="42157"/>
    <lineage>
        <taxon>Eukaryota</taxon>
        <taxon>Metazoa</taxon>
        <taxon>Ecdysozoa</taxon>
        <taxon>Nematoda</taxon>
        <taxon>Chromadorea</taxon>
        <taxon>Rhabditida</taxon>
        <taxon>Spirurina</taxon>
        <taxon>Spiruromorpha</taxon>
        <taxon>Filarioidea</taxon>
        <taxon>Onchocercidae</taxon>
        <taxon>Onchocerca</taxon>
    </lineage>
</organism>
<name>A0A182DWN9_ONCOC</name>
<dbReference type="Proteomes" id="UP000271087">
    <property type="component" value="Unassembled WGS sequence"/>
</dbReference>
<proteinExistence type="predicted"/>
<keyword evidence="2" id="KW-1185">Reference proteome</keyword>
<accession>A0A182DWN9</accession>
<reference evidence="1 2" key="2">
    <citation type="submission" date="2018-08" db="EMBL/GenBank/DDBJ databases">
        <authorList>
            <person name="Laetsch R D."/>
            <person name="Stevens L."/>
            <person name="Kumar S."/>
            <person name="Blaxter L. M."/>
        </authorList>
    </citation>
    <scope>NUCLEOTIDE SEQUENCE [LARGE SCALE GENOMIC DNA]</scope>
</reference>
<gene>
    <name evidence="1" type="ORF">NOO_LOCUS56</name>
</gene>
<dbReference type="EMBL" id="UYRW01000004">
    <property type="protein sequence ID" value="VDK61108.1"/>
    <property type="molecule type" value="Genomic_DNA"/>
</dbReference>
<evidence type="ECO:0000313" key="1">
    <source>
        <dbReference type="EMBL" id="VDK61108.1"/>
    </source>
</evidence>
<dbReference type="AlphaFoldDB" id="A0A182DWN9"/>
<protein>
    <submittedName>
        <fullName evidence="1 3">Uncharacterized protein</fullName>
    </submittedName>
</protein>
<evidence type="ECO:0000313" key="3">
    <source>
        <dbReference type="WBParaSite" id="nOo.2.0.1.t00056-RA"/>
    </source>
</evidence>
<reference evidence="3" key="1">
    <citation type="submission" date="2016-06" db="UniProtKB">
        <authorList>
            <consortium name="WormBaseParasite"/>
        </authorList>
    </citation>
    <scope>IDENTIFICATION</scope>
</reference>